<gene>
    <name evidence="1" type="ORF">EQU50_02695</name>
</gene>
<accession>A0A4Q7DHU1</accession>
<dbReference type="AlphaFoldDB" id="A0A4Q7DHU1"/>
<comment type="caution">
    <text evidence="1">The sequence shown here is derived from an EMBL/GenBank/DDBJ whole genome shotgun (WGS) entry which is preliminary data.</text>
</comment>
<proteinExistence type="predicted"/>
<keyword evidence="2" id="KW-1185">Reference proteome</keyword>
<name>A0A4Q7DHU1_9PROT</name>
<dbReference type="Proteomes" id="UP000293550">
    <property type="component" value="Unassembled WGS sequence"/>
</dbReference>
<sequence length="804" mass="92457">MLSLELGKKTDVNEASLGELFTHKAYAATRIEATSLGYHDFIQTILRAYKEEQVHQNKFVFYHGCEAFVGFYFDLVQELRDQLFHEAGEDIRLLRAFDDLFSAENVLAMLQEEGKIQGIDDFARIDNYRGKFQDKALSANISLVGSPGHATSSTYFLFYKGQSVNAAQVEWMVKNFTVKFGCPESFPAYRKIYDQYINKKEPYDNGRLLQIFIDGSVIDDVCYLSLTHGKMPFESDASNLGAKLAEFKPSVLLTLLRENSTKFLSQLQAIGGLKNITIESLQSRLYLKPEIFWDPSKVMIKTYWRHTLNHDEQMAYKRDLKAQIQRDLSHWLKSRKHVDKGTFFQKKLPLQEIYKKVYEKNHGENSYPAAVSFSVTDLMSAFKTDDVEKLKAIIKDHNLDIDKELVTPDSWPATSIEMAERFNAFKCVNLLLEYIYLSLIRDEYIRIQGQEDVFKESNIYSKKRKAIDWRDIGKAVDTINDDRVRQTAIEDVKTAANLDEKKVVAKAWISIGTIKDDHIRQTARRKVLAADKDDKEDIATNWENIAKALETINDDRVRQTAIEEVLKENDWYLQLDKAKEWVSIWEIIKPITDTHLQAQALEAIKKTKTHTRQTVARTWVNIARIDDAVIRQAVIQDVFNKTGGSVQEAASKEWVSIWEIIKPIADKNLRAQALENIKTAPTDEYDDLYKQYIAQAWVTLSTIKDENIRKMAIEDVGNYPADKKNEVAKLWVTLTRISNKDIREAAIKDCKNETDAFEKQDTAKAWVTIDSIKDERTREQAIEAVKAAGDGFAKVMAAERYVKK</sequence>
<evidence type="ECO:0000313" key="1">
    <source>
        <dbReference type="EMBL" id="RZI46511.1"/>
    </source>
</evidence>
<dbReference type="RefSeq" id="WP_130153612.1">
    <property type="nucleotide sequence ID" value="NZ_SCFB01000004.1"/>
</dbReference>
<protein>
    <submittedName>
        <fullName evidence="1">Uncharacterized protein</fullName>
    </submittedName>
</protein>
<evidence type="ECO:0000313" key="2">
    <source>
        <dbReference type="Proteomes" id="UP000293550"/>
    </source>
</evidence>
<reference evidence="1 2" key="1">
    <citation type="submission" date="2018-10" db="EMBL/GenBank/DDBJ databases">
        <title>An updated phylogeny of the Alphaproteobacteria reveals that the parasitic Rickettsiales and Holosporales have independent origins.</title>
        <authorList>
            <person name="Munoz-Gomez S.A."/>
            <person name="Hess S."/>
            <person name="Burger G."/>
            <person name="Lang B.F."/>
            <person name="Susko E."/>
            <person name="Slamovits C.H."/>
            <person name="Roger A.J."/>
        </authorList>
    </citation>
    <scope>NUCLEOTIDE SEQUENCE [LARGE SCALE GENOMIC DNA]</scope>
    <source>
        <strain evidence="1">HOLO01</strain>
    </source>
</reference>
<dbReference type="OrthoDB" id="9817459at2"/>
<dbReference type="EMBL" id="SCFB01000004">
    <property type="protein sequence ID" value="RZI46511.1"/>
    <property type="molecule type" value="Genomic_DNA"/>
</dbReference>
<organism evidence="1 2">
    <name type="scientific">Candidatus Finniella inopinata</name>
    <dbReference type="NCBI Taxonomy" id="1696036"/>
    <lineage>
        <taxon>Bacteria</taxon>
        <taxon>Pseudomonadati</taxon>
        <taxon>Pseudomonadota</taxon>
        <taxon>Alphaproteobacteria</taxon>
        <taxon>Holosporales</taxon>
        <taxon>Candidatus Paracaedibacteraceae</taxon>
        <taxon>Candidatus Finniella</taxon>
    </lineage>
</organism>